<evidence type="ECO:0000256" key="1">
    <source>
        <dbReference type="ARBA" id="ARBA00023015"/>
    </source>
</evidence>
<evidence type="ECO:0000256" key="3">
    <source>
        <dbReference type="ARBA" id="ARBA00023163"/>
    </source>
</evidence>
<sequence length="43" mass="5134">MFTENELTDREKEVLWALVQGMNNKEIAENLYISDKKVKIHVR</sequence>
<keyword evidence="6" id="KW-1185">Reference proteome</keyword>
<proteinExistence type="predicted"/>
<dbReference type="Pfam" id="PF00196">
    <property type="entry name" value="GerE"/>
    <property type="match status" value="1"/>
</dbReference>
<reference evidence="5 6" key="1">
    <citation type="submission" date="2021-05" db="EMBL/GenBank/DDBJ databases">
        <title>Novel Bacillus species.</title>
        <authorList>
            <person name="Liu G."/>
        </authorList>
    </citation>
    <scope>NUCLEOTIDE SEQUENCE [LARGE SCALE GENOMIC DNA]</scope>
    <source>
        <strain evidence="5 6">FJAT-49705</strain>
    </source>
</reference>
<dbReference type="SUPFAM" id="SSF46894">
    <property type="entry name" value="C-terminal effector domain of the bipartite response regulators"/>
    <property type="match status" value="1"/>
</dbReference>
<keyword evidence="2" id="KW-0238">DNA-binding</keyword>
<dbReference type="EMBL" id="JAGYPM010000009">
    <property type="protein sequence ID" value="MBS4193153.1"/>
    <property type="molecule type" value="Genomic_DNA"/>
</dbReference>
<accession>A0ABS5NZ94</accession>
<protein>
    <submittedName>
        <fullName evidence="5">Response regulator transcription factor</fullName>
    </submittedName>
</protein>
<evidence type="ECO:0000313" key="6">
    <source>
        <dbReference type="Proteomes" id="UP000681027"/>
    </source>
</evidence>
<dbReference type="PROSITE" id="PS50043">
    <property type="entry name" value="HTH_LUXR_2"/>
    <property type="match status" value="1"/>
</dbReference>
<feature type="domain" description="HTH luxR-type" evidence="4">
    <location>
        <begin position="1"/>
        <end position="43"/>
    </location>
</feature>
<dbReference type="PANTHER" id="PTHR44688">
    <property type="entry name" value="DNA-BINDING TRANSCRIPTIONAL ACTIVATOR DEVR_DOSR"/>
    <property type="match status" value="1"/>
</dbReference>
<dbReference type="InterPro" id="IPR036388">
    <property type="entry name" value="WH-like_DNA-bd_sf"/>
</dbReference>
<gene>
    <name evidence="5" type="ORF">KHA94_23920</name>
</gene>
<dbReference type="PRINTS" id="PR00038">
    <property type="entry name" value="HTHLUXR"/>
</dbReference>
<dbReference type="Gene3D" id="1.10.10.10">
    <property type="entry name" value="Winged helix-like DNA-binding domain superfamily/Winged helix DNA-binding domain"/>
    <property type="match status" value="1"/>
</dbReference>
<keyword evidence="1" id="KW-0805">Transcription regulation</keyword>
<dbReference type="PANTHER" id="PTHR44688:SF16">
    <property type="entry name" value="DNA-BINDING TRANSCRIPTIONAL ACTIVATOR DEVR_DOSR"/>
    <property type="match status" value="1"/>
</dbReference>
<dbReference type="Proteomes" id="UP000681027">
    <property type="component" value="Unassembled WGS sequence"/>
</dbReference>
<evidence type="ECO:0000259" key="4">
    <source>
        <dbReference type="PROSITE" id="PS50043"/>
    </source>
</evidence>
<dbReference type="InterPro" id="IPR016032">
    <property type="entry name" value="Sig_transdc_resp-reg_C-effctor"/>
</dbReference>
<name>A0ABS5NZ94_9BACI</name>
<evidence type="ECO:0000313" key="5">
    <source>
        <dbReference type="EMBL" id="MBS4193153.1"/>
    </source>
</evidence>
<comment type="caution">
    <text evidence="5">The sequence shown here is derived from an EMBL/GenBank/DDBJ whole genome shotgun (WGS) entry which is preliminary data.</text>
</comment>
<keyword evidence="3" id="KW-0804">Transcription</keyword>
<dbReference type="InterPro" id="IPR000792">
    <property type="entry name" value="Tscrpt_reg_LuxR_C"/>
</dbReference>
<evidence type="ECO:0000256" key="2">
    <source>
        <dbReference type="ARBA" id="ARBA00023125"/>
    </source>
</evidence>
<organism evidence="5 6">
    <name type="scientific">Cytobacillus citreus</name>
    <dbReference type="NCBI Taxonomy" id="2833586"/>
    <lineage>
        <taxon>Bacteria</taxon>
        <taxon>Bacillati</taxon>
        <taxon>Bacillota</taxon>
        <taxon>Bacilli</taxon>
        <taxon>Bacillales</taxon>
        <taxon>Bacillaceae</taxon>
        <taxon>Cytobacillus</taxon>
    </lineage>
</organism>